<evidence type="ECO:0000256" key="1">
    <source>
        <dbReference type="SAM" id="Phobius"/>
    </source>
</evidence>
<feature type="transmembrane region" description="Helical" evidence="1">
    <location>
        <begin position="12"/>
        <end position="32"/>
    </location>
</feature>
<dbReference type="RefSeq" id="WP_346761169.1">
    <property type="nucleotide sequence ID" value="NZ_JAUJEB010000007.1"/>
</dbReference>
<comment type="caution">
    <text evidence="2">The sequence shown here is derived from an EMBL/GenBank/DDBJ whole genome shotgun (WGS) entry which is preliminary data.</text>
</comment>
<name>A0ABT8LDH9_9BACT</name>
<accession>A0ABT8LDH9</accession>
<keyword evidence="1" id="KW-1133">Transmembrane helix</keyword>
<evidence type="ECO:0000313" key="3">
    <source>
        <dbReference type="Proteomes" id="UP001172083"/>
    </source>
</evidence>
<gene>
    <name evidence="2" type="ORF">QQ020_27385</name>
</gene>
<dbReference type="Proteomes" id="UP001172083">
    <property type="component" value="Unassembled WGS sequence"/>
</dbReference>
<sequence length="220" mass="26086">MRFFRLKHNFNWKYVIGEILLIFVGINLAIWFNNWNASKKSDRDKKIVMAKITEEIRNNMEELSAARKSNQLITQAFSVYQEYFEGNSSEIIASPEELYTLKTKYPGFFRVRDSVAYKNGLFHYQGGTFINLEIPELTEIAWETARTINIANEFDYECLYDLESMYNLQQMVKKEVNKAADALQKREIRNLMSILEFINQLDFQLLKKYEEMLKNMQNCS</sequence>
<proteinExistence type="predicted"/>
<dbReference type="EMBL" id="JAUJEB010000007">
    <property type="protein sequence ID" value="MDN5215832.1"/>
    <property type="molecule type" value="Genomic_DNA"/>
</dbReference>
<evidence type="ECO:0000313" key="2">
    <source>
        <dbReference type="EMBL" id="MDN5215832.1"/>
    </source>
</evidence>
<keyword evidence="1" id="KW-0472">Membrane</keyword>
<reference evidence="2" key="1">
    <citation type="submission" date="2023-06" db="EMBL/GenBank/DDBJ databases">
        <title>Genomic of Agaribacillus aureum.</title>
        <authorList>
            <person name="Wang G."/>
        </authorList>
    </citation>
    <scope>NUCLEOTIDE SEQUENCE</scope>
    <source>
        <strain evidence="2">BMA12</strain>
    </source>
</reference>
<keyword evidence="3" id="KW-1185">Reference proteome</keyword>
<protein>
    <submittedName>
        <fullName evidence="2">Uncharacterized protein</fullName>
    </submittedName>
</protein>
<organism evidence="2 3">
    <name type="scientific">Agaribacillus aureus</name>
    <dbReference type="NCBI Taxonomy" id="3051825"/>
    <lineage>
        <taxon>Bacteria</taxon>
        <taxon>Pseudomonadati</taxon>
        <taxon>Bacteroidota</taxon>
        <taxon>Cytophagia</taxon>
        <taxon>Cytophagales</taxon>
        <taxon>Splendidivirgaceae</taxon>
        <taxon>Agaribacillus</taxon>
    </lineage>
</organism>
<keyword evidence="1" id="KW-0812">Transmembrane</keyword>